<protein>
    <submittedName>
        <fullName evidence="3">Uncharacterized protein</fullName>
    </submittedName>
</protein>
<evidence type="ECO:0000313" key="4">
    <source>
        <dbReference type="Proteomes" id="UP001274830"/>
    </source>
</evidence>
<dbReference type="AlphaFoldDB" id="A0AAE0TS33"/>
<keyword evidence="2" id="KW-0472">Membrane</keyword>
<keyword evidence="4" id="KW-1185">Reference proteome</keyword>
<evidence type="ECO:0000313" key="3">
    <source>
        <dbReference type="EMBL" id="KAK3670857.1"/>
    </source>
</evidence>
<accession>A0AAE0TS33</accession>
<feature type="compositionally biased region" description="Polar residues" evidence="1">
    <location>
        <begin position="81"/>
        <end position="93"/>
    </location>
</feature>
<gene>
    <name evidence="3" type="ORF">LTR78_009301</name>
</gene>
<reference evidence="3" key="1">
    <citation type="submission" date="2023-07" db="EMBL/GenBank/DDBJ databases">
        <title>Black Yeasts Isolated from many extreme environments.</title>
        <authorList>
            <person name="Coleine C."/>
            <person name="Stajich J.E."/>
            <person name="Selbmann L."/>
        </authorList>
    </citation>
    <scope>NUCLEOTIDE SEQUENCE</scope>
    <source>
        <strain evidence="3">CCFEE 5485</strain>
    </source>
</reference>
<comment type="caution">
    <text evidence="3">The sequence shown here is derived from an EMBL/GenBank/DDBJ whole genome shotgun (WGS) entry which is preliminary data.</text>
</comment>
<sequence>MDRTTTTTGPLERTSLPEETPDIFTIGGVFRLMAIIVCCGLLFFAALFICCLYADHVKRLRQKVPQRSGAAKAEEEGYGTFQHTTSTQVATNKDSPDQLELGNPPPPYTPDPLGRAEADVFHPSIRESQRSQDDVEGVIEHFMSPPSPEELLL</sequence>
<keyword evidence="2" id="KW-1133">Transmembrane helix</keyword>
<feature type="compositionally biased region" description="Basic and acidic residues" evidence="1">
    <location>
        <begin position="114"/>
        <end position="133"/>
    </location>
</feature>
<feature type="transmembrane region" description="Helical" evidence="2">
    <location>
        <begin position="29"/>
        <end position="54"/>
    </location>
</feature>
<keyword evidence="2" id="KW-0812">Transmembrane</keyword>
<evidence type="ECO:0000256" key="2">
    <source>
        <dbReference type="SAM" id="Phobius"/>
    </source>
</evidence>
<evidence type="ECO:0000256" key="1">
    <source>
        <dbReference type="SAM" id="MobiDB-lite"/>
    </source>
</evidence>
<name>A0AAE0TS33_9PEZI</name>
<organism evidence="3 4">
    <name type="scientific">Recurvomyces mirabilis</name>
    <dbReference type="NCBI Taxonomy" id="574656"/>
    <lineage>
        <taxon>Eukaryota</taxon>
        <taxon>Fungi</taxon>
        <taxon>Dikarya</taxon>
        <taxon>Ascomycota</taxon>
        <taxon>Pezizomycotina</taxon>
        <taxon>Dothideomycetes</taxon>
        <taxon>Dothideomycetidae</taxon>
        <taxon>Mycosphaerellales</taxon>
        <taxon>Teratosphaeriaceae</taxon>
        <taxon>Recurvomyces</taxon>
    </lineage>
</organism>
<dbReference type="Proteomes" id="UP001274830">
    <property type="component" value="Unassembled WGS sequence"/>
</dbReference>
<feature type="region of interest" description="Disordered" evidence="1">
    <location>
        <begin position="64"/>
        <end position="153"/>
    </location>
</feature>
<dbReference type="EMBL" id="JAUTXT010000050">
    <property type="protein sequence ID" value="KAK3670857.1"/>
    <property type="molecule type" value="Genomic_DNA"/>
</dbReference>
<proteinExistence type="predicted"/>